<dbReference type="EMBL" id="CM051401">
    <property type="protein sequence ID" value="KAJ4713005.1"/>
    <property type="molecule type" value="Genomic_DNA"/>
</dbReference>
<evidence type="ECO:0000313" key="2">
    <source>
        <dbReference type="Proteomes" id="UP001164539"/>
    </source>
</evidence>
<proteinExistence type="predicted"/>
<accession>A0ACC1XNM1</accession>
<dbReference type="Proteomes" id="UP001164539">
    <property type="component" value="Chromosome 8"/>
</dbReference>
<evidence type="ECO:0000313" key="1">
    <source>
        <dbReference type="EMBL" id="KAJ4713005.1"/>
    </source>
</evidence>
<protein>
    <submittedName>
        <fullName evidence="1">Transcriptional corepressor SEUSS</fullName>
    </submittedName>
</protein>
<comment type="caution">
    <text evidence="1">The sequence shown here is derived from an EMBL/GenBank/DDBJ whole genome shotgun (WGS) entry which is preliminary data.</text>
</comment>
<keyword evidence="2" id="KW-1185">Reference proteome</keyword>
<name>A0ACC1XNM1_MELAZ</name>
<organism evidence="1 2">
    <name type="scientific">Melia azedarach</name>
    <name type="common">Chinaberry tree</name>
    <dbReference type="NCBI Taxonomy" id="155640"/>
    <lineage>
        <taxon>Eukaryota</taxon>
        <taxon>Viridiplantae</taxon>
        <taxon>Streptophyta</taxon>
        <taxon>Embryophyta</taxon>
        <taxon>Tracheophyta</taxon>
        <taxon>Spermatophyta</taxon>
        <taxon>Magnoliopsida</taxon>
        <taxon>eudicotyledons</taxon>
        <taxon>Gunneridae</taxon>
        <taxon>Pentapetalae</taxon>
        <taxon>rosids</taxon>
        <taxon>malvids</taxon>
        <taxon>Sapindales</taxon>
        <taxon>Meliaceae</taxon>
        <taxon>Melia</taxon>
    </lineage>
</organism>
<reference evidence="1 2" key="1">
    <citation type="journal article" date="2023" name="Science">
        <title>Complex scaffold remodeling in plant triterpene biosynthesis.</title>
        <authorList>
            <person name="De La Pena R."/>
            <person name="Hodgson H."/>
            <person name="Liu J.C."/>
            <person name="Stephenson M.J."/>
            <person name="Martin A.C."/>
            <person name="Owen C."/>
            <person name="Harkess A."/>
            <person name="Leebens-Mack J."/>
            <person name="Jimenez L.E."/>
            <person name="Osbourn A."/>
            <person name="Sattely E.S."/>
        </authorList>
    </citation>
    <scope>NUCLEOTIDE SEQUENCE [LARGE SCALE GENOMIC DNA]</scope>
    <source>
        <strain evidence="2">cv. JPN11</strain>
        <tissue evidence="1">Leaf</tissue>
    </source>
</reference>
<gene>
    <name evidence="1" type="ORF">OWV82_015157</name>
</gene>
<sequence>MALEAIPDSKYQFVFSSGVLNQATGGNLQPSSSDHLLQKDGQYQAVVASLLNASSVNLPGSAKIAPVNEGMVSGIENPTIVRETANFKLGRFSSLVSDGNSAVSTGPQSQKSTASAGVYSYLNLPPLPLFSSHCFSSLGSSITEGSSAVQQISHLGLGGSQARKRKQQRGFTTSSPPDLQKQNSSLSGLKLDLCSSSKVHKKPRSDILQLKSKNEKQQKVLHSSPHMGGVDIEMLQQQQMRRHQLQQVGLQVPAAYALHSGVCSRRLMQYMYHLRHRPSDNGIAYWRKFVAEYYAPFAKKRWCLSLYDNVGDHGLGVFPKTAATDAWQCDICGSKSGRGFEANSEALPRLNKITFESGVIDELLYLDLPHERVQFSGLMILEYGKAVHEIVYEQFRVVREGKLRVIFTPDLKILSWEFCSWRHEEFLPRNLVAPQVNQLVQAAQKYQSAINCSGSDGPSPHDLQENCNINIELQLVDNLGFPKRYVRCLQIAEIVSSMKDLITFSLNNNSGPMESLKNYFQGTSTCKTLNHESQEKVTAQVPPLSVRTKLMASSPVVDDCENGSSNYTGSKPLPGSEEAMLSLGYYERLLRQNSFNLEMSKGIQEPSSYNGSRASSKSFQSRKTSKSGLVRNLSVHGLSSFNSSECNQKMDEHLIQKLLQETVSSRDGSEVEKVNHKTASKVAGLLATMTDTLIDENKVEFRNSTAAPEASGNAVNSVVGKFSSFRAASNARPSSIYGSDNFIKREQYLPEFIPSMVGGYSNKRISDGGGCDICYHRMA</sequence>